<dbReference type="Gene3D" id="1.10.10.10">
    <property type="entry name" value="Winged helix-like DNA-binding domain superfamily/Winged helix DNA-binding domain"/>
    <property type="match status" value="1"/>
</dbReference>
<dbReference type="SUPFAM" id="SSF51206">
    <property type="entry name" value="cAMP-binding domain-like"/>
    <property type="match status" value="1"/>
</dbReference>
<keyword evidence="2" id="KW-0238">DNA-binding</keyword>
<dbReference type="InterPro" id="IPR050397">
    <property type="entry name" value="Env_Response_Regulators"/>
</dbReference>
<dbReference type="Proteomes" id="UP001268819">
    <property type="component" value="Unassembled WGS sequence"/>
</dbReference>
<evidence type="ECO:0000259" key="4">
    <source>
        <dbReference type="PROSITE" id="PS50042"/>
    </source>
</evidence>
<dbReference type="SMART" id="SM00100">
    <property type="entry name" value="cNMP"/>
    <property type="match status" value="1"/>
</dbReference>
<dbReference type="Gene3D" id="1.25.40.10">
    <property type="entry name" value="Tetratricopeptide repeat domain"/>
    <property type="match status" value="1"/>
</dbReference>
<keyword evidence="1" id="KW-0805">Transcription regulation</keyword>
<evidence type="ECO:0000313" key="7">
    <source>
        <dbReference type="Proteomes" id="UP001268819"/>
    </source>
</evidence>
<dbReference type="InterPro" id="IPR000595">
    <property type="entry name" value="cNMP-bd_dom"/>
</dbReference>
<feature type="domain" description="HTH crp-type" evidence="5">
    <location>
        <begin position="524"/>
        <end position="598"/>
    </location>
</feature>
<dbReference type="RefSeq" id="WP_310306684.1">
    <property type="nucleotide sequence ID" value="NZ_BAAAXB010000001.1"/>
</dbReference>
<dbReference type="PROSITE" id="PS51063">
    <property type="entry name" value="HTH_CRP_2"/>
    <property type="match status" value="1"/>
</dbReference>
<dbReference type="Gene3D" id="2.60.120.10">
    <property type="entry name" value="Jelly Rolls"/>
    <property type="match status" value="1"/>
</dbReference>
<dbReference type="PANTHER" id="PTHR24567:SF68">
    <property type="entry name" value="DNA-BINDING TRANSCRIPTIONAL DUAL REGULATOR CRP"/>
    <property type="match status" value="1"/>
</dbReference>
<dbReference type="InterPro" id="IPR036388">
    <property type="entry name" value="WH-like_DNA-bd_sf"/>
</dbReference>
<evidence type="ECO:0000256" key="2">
    <source>
        <dbReference type="ARBA" id="ARBA00023125"/>
    </source>
</evidence>
<proteinExistence type="predicted"/>
<dbReference type="InterPro" id="IPR011990">
    <property type="entry name" value="TPR-like_helical_dom_sf"/>
</dbReference>
<keyword evidence="3" id="KW-0804">Transcription</keyword>
<comment type="caution">
    <text evidence="6">The sequence shown here is derived from an EMBL/GenBank/DDBJ whole genome shotgun (WGS) entry which is preliminary data.</text>
</comment>
<dbReference type="InterPro" id="IPR012318">
    <property type="entry name" value="HTH_CRP"/>
</dbReference>
<dbReference type="Pfam" id="PF00027">
    <property type="entry name" value="cNMP_binding"/>
    <property type="match status" value="1"/>
</dbReference>
<organism evidence="6 7">
    <name type="scientific">Saccharothrix longispora</name>
    <dbReference type="NCBI Taxonomy" id="33920"/>
    <lineage>
        <taxon>Bacteria</taxon>
        <taxon>Bacillati</taxon>
        <taxon>Actinomycetota</taxon>
        <taxon>Actinomycetes</taxon>
        <taxon>Pseudonocardiales</taxon>
        <taxon>Pseudonocardiaceae</taxon>
        <taxon>Saccharothrix</taxon>
    </lineage>
</organism>
<gene>
    <name evidence="6" type="ORF">J2S66_002112</name>
</gene>
<name>A0ABU1PTW9_9PSEU</name>
<dbReference type="EMBL" id="JAVDSG010000001">
    <property type="protein sequence ID" value="MDR6593728.1"/>
    <property type="molecule type" value="Genomic_DNA"/>
</dbReference>
<dbReference type="CDD" id="cd00038">
    <property type="entry name" value="CAP_ED"/>
    <property type="match status" value="1"/>
</dbReference>
<sequence>MNSRMVELEAVLSRSAPDRAAARRLAVELARSLDAPSARRDVDRLLRCASSLTRLGSADAADALLISMLALVDPTGPEAARVRDQQALVAVARGRGRGEPRGRGEAPVVRSVHRRVPGTVFGRCAPPRQVVGDFLEPSPDPVAVGAVAVAFERAHATGTGALELALQRNAAVLGVNHPQTVVARLGLMCARFRIARDQADTEELAEALTDLREATDRALNSLGAHHPRAVVAQANLASAEFELARAHRSVERARPALTSLRTAADRTATRLGSDHPHAVIATANLASAELELAHVEGTRAQTQRLLDVVRDAAGRSVAALGADHPAVAALDEQRRACEALLSGVGPDPSFERGYASFADAGRSLATAKPTSPAARQPTGAVVPEWPVGTLLARLRETSRQELINLGTTVRYAADREIIVQDAKDTHAFLLLDGVVKVMVADETGDTAVLTVRVAGDLVGEMAAMDHKPRSATVVTCGDVVAKLITSAELHSFLHRRNEGFVELIGVIDDQLRWANRRRRDFLSHTASERVARVLAEMVRAHGRQEVGGWVLGIPLTKVELASIAGMKPRTAEKAFADLRKAGVVVSHLRRDVVVPDLEALRRFARL</sequence>
<accession>A0ABU1PTW9</accession>
<evidence type="ECO:0000259" key="5">
    <source>
        <dbReference type="PROSITE" id="PS51063"/>
    </source>
</evidence>
<protein>
    <submittedName>
        <fullName evidence="6">CRP-like cAMP-binding protein</fullName>
    </submittedName>
</protein>
<dbReference type="PANTHER" id="PTHR24567">
    <property type="entry name" value="CRP FAMILY TRANSCRIPTIONAL REGULATORY PROTEIN"/>
    <property type="match status" value="1"/>
</dbReference>
<dbReference type="SUPFAM" id="SSF46785">
    <property type="entry name" value="Winged helix' DNA-binding domain"/>
    <property type="match status" value="1"/>
</dbReference>
<dbReference type="Pfam" id="PF13545">
    <property type="entry name" value="HTH_Crp_2"/>
    <property type="match status" value="1"/>
</dbReference>
<keyword evidence="7" id="KW-1185">Reference proteome</keyword>
<evidence type="ECO:0000313" key="6">
    <source>
        <dbReference type="EMBL" id="MDR6593728.1"/>
    </source>
</evidence>
<feature type="domain" description="Cyclic nucleotide-binding" evidence="4">
    <location>
        <begin position="390"/>
        <end position="493"/>
    </location>
</feature>
<evidence type="ECO:0000256" key="1">
    <source>
        <dbReference type="ARBA" id="ARBA00023015"/>
    </source>
</evidence>
<dbReference type="PROSITE" id="PS50042">
    <property type="entry name" value="CNMP_BINDING_3"/>
    <property type="match status" value="1"/>
</dbReference>
<dbReference type="InterPro" id="IPR014710">
    <property type="entry name" value="RmlC-like_jellyroll"/>
</dbReference>
<reference evidence="6 7" key="1">
    <citation type="submission" date="2023-07" db="EMBL/GenBank/DDBJ databases">
        <title>Sequencing the genomes of 1000 actinobacteria strains.</title>
        <authorList>
            <person name="Klenk H.-P."/>
        </authorList>
    </citation>
    <scope>NUCLEOTIDE SEQUENCE [LARGE SCALE GENOMIC DNA]</scope>
    <source>
        <strain evidence="6 7">DSM 43749</strain>
    </source>
</reference>
<dbReference type="InterPro" id="IPR018490">
    <property type="entry name" value="cNMP-bd_dom_sf"/>
</dbReference>
<dbReference type="InterPro" id="IPR036390">
    <property type="entry name" value="WH_DNA-bd_sf"/>
</dbReference>
<evidence type="ECO:0000256" key="3">
    <source>
        <dbReference type="ARBA" id="ARBA00023163"/>
    </source>
</evidence>